<dbReference type="SUPFAM" id="SSF81698">
    <property type="entry name" value="FF domain"/>
    <property type="match status" value="5"/>
</dbReference>
<dbReference type="GO" id="GO:0003712">
    <property type="term" value="F:transcription coregulator activity"/>
    <property type="evidence" value="ECO:0007669"/>
    <property type="project" value="TreeGrafter"/>
</dbReference>
<name>A0AAV2APX3_9ARAC</name>
<dbReference type="Gene3D" id="2.20.70.10">
    <property type="match status" value="2"/>
</dbReference>
<dbReference type="SMART" id="SM00456">
    <property type="entry name" value="WW"/>
    <property type="match status" value="2"/>
</dbReference>
<evidence type="ECO:0000259" key="3">
    <source>
        <dbReference type="PROSITE" id="PS50020"/>
    </source>
</evidence>
<evidence type="ECO:0000256" key="2">
    <source>
        <dbReference type="SAM" id="MobiDB-lite"/>
    </source>
</evidence>
<evidence type="ECO:0000259" key="4">
    <source>
        <dbReference type="PROSITE" id="PS51676"/>
    </source>
</evidence>
<dbReference type="PROSITE" id="PS51676">
    <property type="entry name" value="FF"/>
    <property type="match status" value="5"/>
</dbReference>
<feature type="compositionally biased region" description="Acidic residues" evidence="2">
    <location>
        <begin position="488"/>
        <end position="505"/>
    </location>
</feature>
<reference evidence="5 6" key="1">
    <citation type="submission" date="2024-04" db="EMBL/GenBank/DDBJ databases">
        <authorList>
            <person name="Rising A."/>
            <person name="Reimegard J."/>
            <person name="Sonavane S."/>
            <person name="Akerstrom W."/>
            <person name="Nylinder S."/>
            <person name="Hedman E."/>
            <person name="Kallberg Y."/>
        </authorList>
    </citation>
    <scope>NUCLEOTIDE SEQUENCE [LARGE SCALE GENOMIC DNA]</scope>
</reference>
<sequence>MYRNERPGVFRHRHCSHLEKQSGFPPRYPSSFPVRHPSLFPRRRILINRFPNQGARPFVRQPTSLTDYRPIGRQLMSSRYPAPQSCNDSVSNSMKQPEMPFTHSNDLQENDMNSILHSSSVLQKESIDTDYPPGVSGEDIQSPGELWIETTAPNSRVYYYNASSRVSRWEKPDNARIINLDHIRELANDPHIGPVQNTNIERIYAPLNQQAHHLRFFPPPQVATGIPAGLFIFPPPNLNTPPPLFVRPPPTPNMPNISLFPRCGSDNFLDNPGVPGCNSWIKKETASIEERQLPFCSLEAAPVNKPYFEDTLLSRQTSNETNNSEQKELETVKNYENDSDGDKIMHRAQKGKAPLNATNEYMDESKIRNSQISDPSLTLRDETQNFTSCENDDLNFYKDNVVEDVIKKVDRSRPVSSTPVPGSKWSVVWTGDNRVFFYDADRKISVWEMPNELKNRQDVQKLVESPPPLIIKNKQPNKVSLSKKIKIEEEDVTESNNDDQSMDSENPETIIDEAIKKREQLPHETRVQMFLEMLSERNLSAFSTMEKELHKVVFDSRYLLLPPRERKQKFEFYLRQISDEEREVRKKQIIKIKDEYKTLLQEAGVEKSTRFVDFMHQHSKDPRFKALDKLKDREDLFNEYVHSLRKKSLDLNEKRKTEFLELLKEQHYIDSSINWLDVKKILSLDYRYCSVSSDYEREKLFNEYIQKKLPHKLHSSKEKEDRINASINTRKQEVQRELSYHLKEINKERENHKYDAIVNSFKALLADLVKKPDVSWREAKKMLKNDHRWADVCVLRDERHMHYFDEHRNYLMNKKREQFRQILIEISEITLTTKWREVKNKVLSDPRCKLFSSDSKKCEREFKEYISDKLKEAKDEFKELLKETKIITHVSKNLMETSNHLENIEKALEQDKRYLVLKCVEKERKEILLSYIDKLNHEGPPPPPTATESIKY</sequence>
<feature type="domain" description="FF" evidence="4">
    <location>
        <begin position="589"/>
        <end position="643"/>
    </location>
</feature>
<keyword evidence="6" id="KW-1185">Reference proteome</keyword>
<dbReference type="PROSITE" id="PS01159">
    <property type="entry name" value="WW_DOMAIN_1"/>
    <property type="match status" value="1"/>
</dbReference>
<dbReference type="PROSITE" id="PS50020">
    <property type="entry name" value="WW_DOMAIN_2"/>
    <property type="match status" value="2"/>
</dbReference>
<proteinExistence type="predicted"/>
<dbReference type="Pfam" id="PF01846">
    <property type="entry name" value="FF"/>
    <property type="match status" value="6"/>
</dbReference>
<dbReference type="EMBL" id="CAXIEN010000183">
    <property type="protein sequence ID" value="CAL1284823.1"/>
    <property type="molecule type" value="Genomic_DNA"/>
</dbReference>
<dbReference type="GO" id="GO:0070063">
    <property type="term" value="F:RNA polymerase binding"/>
    <property type="evidence" value="ECO:0007669"/>
    <property type="project" value="InterPro"/>
</dbReference>
<dbReference type="InterPro" id="IPR036517">
    <property type="entry name" value="FF_domain_sf"/>
</dbReference>
<feature type="domain" description="FF" evidence="4">
    <location>
        <begin position="520"/>
        <end position="576"/>
    </location>
</feature>
<organism evidence="5 6">
    <name type="scientific">Larinioides sclopetarius</name>
    <dbReference type="NCBI Taxonomy" id="280406"/>
    <lineage>
        <taxon>Eukaryota</taxon>
        <taxon>Metazoa</taxon>
        <taxon>Ecdysozoa</taxon>
        <taxon>Arthropoda</taxon>
        <taxon>Chelicerata</taxon>
        <taxon>Arachnida</taxon>
        <taxon>Araneae</taxon>
        <taxon>Araneomorphae</taxon>
        <taxon>Entelegynae</taxon>
        <taxon>Araneoidea</taxon>
        <taxon>Araneidae</taxon>
        <taxon>Larinioides</taxon>
    </lineage>
</organism>
<dbReference type="Pfam" id="PF23517">
    <property type="entry name" value="WW_TCERG1"/>
    <property type="match status" value="1"/>
</dbReference>
<dbReference type="AlphaFoldDB" id="A0AAV2APX3"/>
<keyword evidence="1" id="KW-0677">Repeat</keyword>
<feature type="domain" description="FF" evidence="4">
    <location>
        <begin position="869"/>
        <end position="934"/>
    </location>
</feature>
<evidence type="ECO:0000313" key="6">
    <source>
        <dbReference type="Proteomes" id="UP001497382"/>
    </source>
</evidence>
<comment type="caution">
    <text evidence="5">The sequence shown here is derived from an EMBL/GenBank/DDBJ whole genome shotgun (WGS) entry which is preliminary data.</text>
</comment>
<feature type="domain" description="WW" evidence="3">
    <location>
        <begin position="425"/>
        <end position="452"/>
    </location>
</feature>
<dbReference type="InterPro" id="IPR045148">
    <property type="entry name" value="TCRG1-like"/>
</dbReference>
<dbReference type="InterPro" id="IPR057565">
    <property type="entry name" value="WW_TCRG1_3rd"/>
</dbReference>
<dbReference type="InterPro" id="IPR036020">
    <property type="entry name" value="WW_dom_sf"/>
</dbReference>
<gene>
    <name evidence="5" type="ORF">LARSCL_LOCUS13354</name>
</gene>
<dbReference type="Pfam" id="PF00397">
    <property type="entry name" value="WW"/>
    <property type="match status" value="1"/>
</dbReference>
<dbReference type="CDD" id="cd00201">
    <property type="entry name" value="WW"/>
    <property type="match status" value="2"/>
</dbReference>
<dbReference type="SUPFAM" id="SSF51045">
    <property type="entry name" value="WW domain"/>
    <property type="match status" value="2"/>
</dbReference>
<dbReference type="Proteomes" id="UP001497382">
    <property type="component" value="Unassembled WGS sequence"/>
</dbReference>
<dbReference type="FunFam" id="2.20.70.10:FF:000049">
    <property type="entry name" value="Transcription elongation regulator 1-like"/>
    <property type="match status" value="1"/>
</dbReference>
<feature type="domain" description="FF" evidence="4">
    <location>
        <begin position="651"/>
        <end position="707"/>
    </location>
</feature>
<dbReference type="PANTHER" id="PTHR15377:SF3">
    <property type="entry name" value="WW DOMAIN-CONTAINING PROTEIN"/>
    <property type="match status" value="1"/>
</dbReference>
<feature type="region of interest" description="Disordered" evidence="2">
    <location>
        <begin position="485"/>
        <end position="505"/>
    </location>
</feature>
<dbReference type="Gene3D" id="1.10.10.440">
    <property type="entry name" value="FF domain"/>
    <property type="match status" value="6"/>
</dbReference>
<dbReference type="GO" id="GO:0005634">
    <property type="term" value="C:nucleus"/>
    <property type="evidence" value="ECO:0007669"/>
    <property type="project" value="TreeGrafter"/>
</dbReference>
<dbReference type="PANTHER" id="PTHR15377">
    <property type="entry name" value="TRANSCRIPTION ELONGATION REGULATOR 1"/>
    <property type="match status" value="1"/>
</dbReference>
<dbReference type="SMART" id="SM00441">
    <property type="entry name" value="FF"/>
    <property type="match status" value="6"/>
</dbReference>
<accession>A0AAV2APX3</accession>
<dbReference type="InterPro" id="IPR002713">
    <property type="entry name" value="FF_domain"/>
</dbReference>
<dbReference type="InterPro" id="IPR001202">
    <property type="entry name" value="WW_dom"/>
</dbReference>
<evidence type="ECO:0008006" key="7">
    <source>
        <dbReference type="Google" id="ProtNLM"/>
    </source>
</evidence>
<feature type="domain" description="WW" evidence="3">
    <location>
        <begin position="147"/>
        <end position="174"/>
    </location>
</feature>
<protein>
    <recommendedName>
        <fullName evidence="7">Transcription elongation regulator 1</fullName>
    </recommendedName>
</protein>
<evidence type="ECO:0000313" key="5">
    <source>
        <dbReference type="EMBL" id="CAL1284823.1"/>
    </source>
</evidence>
<feature type="domain" description="FF" evidence="4">
    <location>
        <begin position="810"/>
        <end position="868"/>
    </location>
</feature>
<evidence type="ECO:0000256" key="1">
    <source>
        <dbReference type="ARBA" id="ARBA00022737"/>
    </source>
</evidence>